<dbReference type="Gene3D" id="1.10.3100.20">
    <property type="entry name" value="Protein of unknown function DUF269"/>
    <property type="match status" value="1"/>
</dbReference>
<proteinExistence type="predicted"/>
<dbReference type="OrthoDB" id="9808545at2"/>
<keyword evidence="2" id="KW-1185">Reference proteome</keyword>
<protein>
    <submittedName>
        <fullName evidence="1">Putative nitrogen fixation protein</fullName>
    </submittedName>
</protein>
<reference evidence="1 2" key="1">
    <citation type="submission" date="2019-03" db="EMBL/GenBank/DDBJ databases">
        <title>Genomic Encyclopedia of Type Strains, Phase IV (KMG-IV): sequencing the most valuable type-strain genomes for metagenomic binning, comparative biology and taxonomic classification.</title>
        <authorList>
            <person name="Goeker M."/>
        </authorList>
    </citation>
    <scope>NUCLEOTIDE SEQUENCE [LARGE SCALE GENOMIC DNA]</scope>
    <source>
        <strain evidence="1 2">DSM 24984</strain>
    </source>
</reference>
<evidence type="ECO:0000313" key="2">
    <source>
        <dbReference type="Proteomes" id="UP000294614"/>
    </source>
</evidence>
<organism evidence="1 2">
    <name type="scientific">Seleniivibrio woodruffii</name>
    <dbReference type="NCBI Taxonomy" id="1078050"/>
    <lineage>
        <taxon>Bacteria</taxon>
        <taxon>Pseudomonadati</taxon>
        <taxon>Deferribacterota</taxon>
        <taxon>Deferribacteres</taxon>
        <taxon>Deferribacterales</taxon>
        <taxon>Geovibrionaceae</taxon>
        <taxon>Seleniivibrio</taxon>
    </lineage>
</organism>
<dbReference type="Proteomes" id="UP000294614">
    <property type="component" value="Unassembled WGS sequence"/>
</dbReference>
<dbReference type="EMBL" id="SMGG01000003">
    <property type="protein sequence ID" value="TCK62260.1"/>
    <property type="molecule type" value="Genomic_DNA"/>
</dbReference>
<accession>A0A4R1KDW6</accession>
<dbReference type="AlphaFoldDB" id="A0A4R1KDW6"/>
<name>A0A4R1KDW6_9BACT</name>
<sequence length="143" mass="16312">MARSFRDVLITKIRSHDPHNIWKNVADDTLITRYYVVTKEEKKKIDAFKAISPETVAKIRLYYETVALAVEESCGQMIITVLDINTEGFGRALLIYEDFILLQKFHRNAHKFGFATLEEVLEEGEKLVAKTLENAGRLGVIPA</sequence>
<dbReference type="InterPro" id="IPR004952">
    <property type="entry name" value="NifX-assoc_nitrogen_fix"/>
</dbReference>
<gene>
    <name evidence="1" type="ORF">C8D98_0781</name>
</gene>
<dbReference type="PIRSF" id="PIRSF005788">
    <property type="entry name" value="NifK"/>
    <property type="match status" value="1"/>
</dbReference>
<comment type="caution">
    <text evidence="1">The sequence shown here is derived from an EMBL/GenBank/DDBJ whole genome shotgun (WGS) entry which is preliminary data.</text>
</comment>
<dbReference type="RefSeq" id="WP_132872186.1">
    <property type="nucleotide sequence ID" value="NZ_JBLJBI010000151.1"/>
</dbReference>
<evidence type="ECO:0000313" key="1">
    <source>
        <dbReference type="EMBL" id="TCK62260.1"/>
    </source>
</evidence>
<dbReference type="Pfam" id="PF03270">
    <property type="entry name" value="DUF269"/>
    <property type="match status" value="1"/>
</dbReference>